<dbReference type="AlphaFoldDB" id="A0A1E2RYR5"/>
<dbReference type="PANTHER" id="PTHR33908:SF11">
    <property type="entry name" value="MEMBRANE PROTEIN"/>
    <property type="match status" value="1"/>
</dbReference>
<feature type="transmembrane region" description="Helical" evidence="8">
    <location>
        <begin position="316"/>
        <end position="333"/>
    </location>
</feature>
<evidence type="ECO:0000259" key="9">
    <source>
        <dbReference type="Pfam" id="PF13231"/>
    </source>
</evidence>
<evidence type="ECO:0000256" key="5">
    <source>
        <dbReference type="ARBA" id="ARBA00022692"/>
    </source>
</evidence>
<evidence type="ECO:0000256" key="1">
    <source>
        <dbReference type="ARBA" id="ARBA00004651"/>
    </source>
</evidence>
<feature type="transmembrane region" description="Helical" evidence="8">
    <location>
        <begin position="290"/>
        <end position="310"/>
    </location>
</feature>
<evidence type="ECO:0000256" key="2">
    <source>
        <dbReference type="ARBA" id="ARBA00022475"/>
    </source>
</evidence>
<keyword evidence="5 8" id="KW-0812">Transmembrane</keyword>
<comment type="subcellular location">
    <subcellularLocation>
        <location evidence="1">Cell membrane</location>
        <topology evidence="1">Multi-pass membrane protein</topology>
    </subcellularLocation>
</comment>
<dbReference type="EMBL" id="MASI01000003">
    <property type="protein sequence ID" value="ODA67364.1"/>
    <property type="molecule type" value="Genomic_DNA"/>
</dbReference>
<feature type="transmembrane region" description="Helical" evidence="8">
    <location>
        <begin position="340"/>
        <end position="362"/>
    </location>
</feature>
<evidence type="ECO:0000256" key="3">
    <source>
        <dbReference type="ARBA" id="ARBA00022676"/>
    </source>
</evidence>
<dbReference type="InterPro" id="IPR038731">
    <property type="entry name" value="RgtA/B/C-like"/>
</dbReference>
<evidence type="ECO:0000313" key="10">
    <source>
        <dbReference type="EMBL" id="ODA67364.1"/>
    </source>
</evidence>
<keyword evidence="3 10" id="KW-0328">Glycosyltransferase</keyword>
<feature type="transmembrane region" description="Helical" evidence="8">
    <location>
        <begin position="257"/>
        <end position="278"/>
    </location>
</feature>
<name>A0A1E2RYR5_9HYPH</name>
<sequence length="496" mass="54275">MLQPVDRLGATNPQEQGDRWTTPLLLVLSLITLVRLIALGFSQTDLYFDEAQYWSWAQDPSFGYFSKPPLIAWIIWATTSVCGDGEACVRISVPFFHAGSAIFLFLAGRALYDSRTGFWSAVIFATLPGISFSANIVSTDVPLLFCWSAALYFGVKLQAERRWRWALLLGLAIGLGALAKYAMLYFYLCAGIWLAVSPAGRWLLRDMKGLALLALPVLILVPNLIWNLDNGLVTFAHTADNAKLGGSLFHPGNMLEFLIAQLGVFGPFVFPMLIVIAVRTVRRGGSPEDRYLLAFSLPVLILVTVIAFLSRAHANWAAATYPAATILVTAMMLRLQRDTIFAATVAVNVVSLIVLAVAPAFADRLTLPGGGDPFARTMGWRQTAEVVRGALKDGDYGAIVTDDRAITAELLYYLRDSGVPILAWPNDGQPRDHYQLTRPFTKGTEAPVLLVTLREPRNRITRHFSTVEPVGVEKIAAGPKTSRTVILTSITGFKGG</sequence>
<keyword evidence="4 10" id="KW-0808">Transferase</keyword>
<feature type="transmembrane region" description="Helical" evidence="8">
    <location>
        <begin position="20"/>
        <end position="42"/>
    </location>
</feature>
<dbReference type="PANTHER" id="PTHR33908">
    <property type="entry name" value="MANNOSYLTRANSFERASE YKCB-RELATED"/>
    <property type="match status" value="1"/>
</dbReference>
<feature type="domain" description="Glycosyltransferase RgtA/B/C/D-like" evidence="9">
    <location>
        <begin position="66"/>
        <end position="226"/>
    </location>
</feature>
<keyword evidence="2" id="KW-1003">Cell membrane</keyword>
<dbReference type="Proteomes" id="UP000095087">
    <property type="component" value="Unassembled WGS sequence"/>
</dbReference>
<dbReference type="GO" id="GO:0016763">
    <property type="term" value="F:pentosyltransferase activity"/>
    <property type="evidence" value="ECO:0007669"/>
    <property type="project" value="TreeGrafter"/>
</dbReference>
<keyword evidence="11" id="KW-1185">Reference proteome</keyword>
<evidence type="ECO:0000256" key="8">
    <source>
        <dbReference type="SAM" id="Phobius"/>
    </source>
</evidence>
<evidence type="ECO:0000256" key="7">
    <source>
        <dbReference type="ARBA" id="ARBA00023136"/>
    </source>
</evidence>
<gene>
    <name evidence="10" type="ORF">A7A08_01395</name>
</gene>
<dbReference type="GO" id="GO:0005886">
    <property type="term" value="C:plasma membrane"/>
    <property type="evidence" value="ECO:0007669"/>
    <property type="project" value="UniProtKB-SubCell"/>
</dbReference>
<accession>A0A1E2RYR5</accession>
<feature type="transmembrane region" description="Helical" evidence="8">
    <location>
        <begin position="210"/>
        <end position="228"/>
    </location>
</feature>
<protein>
    <submittedName>
        <fullName evidence="10">Dolichyl-phosphate-mannose-protein mannosyltransferase</fullName>
    </submittedName>
</protein>
<evidence type="ECO:0000256" key="6">
    <source>
        <dbReference type="ARBA" id="ARBA00022989"/>
    </source>
</evidence>
<organism evidence="10 11">
    <name type="scientific">Methyloligella halotolerans</name>
    <dbReference type="NCBI Taxonomy" id="1177755"/>
    <lineage>
        <taxon>Bacteria</taxon>
        <taxon>Pseudomonadati</taxon>
        <taxon>Pseudomonadota</taxon>
        <taxon>Alphaproteobacteria</taxon>
        <taxon>Hyphomicrobiales</taxon>
        <taxon>Hyphomicrobiaceae</taxon>
        <taxon>Methyloligella</taxon>
    </lineage>
</organism>
<keyword evidence="6 8" id="KW-1133">Transmembrane helix</keyword>
<evidence type="ECO:0000256" key="4">
    <source>
        <dbReference type="ARBA" id="ARBA00022679"/>
    </source>
</evidence>
<comment type="caution">
    <text evidence="10">The sequence shown here is derived from an EMBL/GenBank/DDBJ whole genome shotgun (WGS) entry which is preliminary data.</text>
</comment>
<dbReference type="OrthoDB" id="9811222at2"/>
<proteinExistence type="predicted"/>
<dbReference type="InterPro" id="IPR050297">
    <property type="entry name" value="LipidA_mod_glycosyltrf_83"/>
</dbReference>
<keyword evidence="7 8" id="KW-0472">Membrane</keyword>
<dbReference type="STRING" id="1177755.A7A08_01395"/>
<dbReference type="Pfam" id="PF13231">
    <property type="entry name" value="PMT_2"/>
    <property type="match status" value="1"/>
</dbReference>
<evidence type="ECO:0000313" key="11">
    <source>
        <dbReference type="Proteomes" id="UP000095087"/>
    </source>
</evidence>
<feature type="transmembrane region" description="Helical" evidence="8">
    <location>
        <begin position="163"/>
        <end position="179"/>
    </location>
</feature>
<reference evidence="10 11" key="1">
    <citation type="submission" date="2016-07" db="EMBL/GenBank/DDBJ databases">
        <title>Draft genome sequence of Methyloligella halotolerans C2T (VKM B-2706T=CCUG 61687T=DSM 25045T), a halotolerant polyhydroxybutyrate accumulating methylotroph.</title>
        <authorList>
            <person name="Vasilenko O.V."/>
            <person name="Doronina N.V."/>
            <person name="Poroshina M.N."/>
            <person name="Tarlachkov S.V."/>
            <person name="Trotsenko Y.A."/>
        </authorList>
    </citation>
    <scope>NUCLEOTIDE SEQUENCE [LARGE SCALE GENOMIC DNA]</scope>
    <source>
        <strain evidence="10 11">VKM B-2706</strain>
    </source>
</reference>
<dbReference type="RefSeq" id="WP_083226523.1">
    <property type="nucleotide sequence ID" value="NZ_MASI01000003.1"/>
</dbReference>
<feature type="transmembrane region" description="Helical" evidence="8">
    <location>
        <begin position="118"/>
        <end position="151"/>
    </location>
</feature>
<dbReference type="PATRIC" id="fig|1177755.3.peg.1398"/>
<dbReference type="GO" id="GO:0009103">
    <property type="term" value="P:lipopolysaccharide biosynthetic process"/>
    <property type="evidence" value="ECO:0007669"/>
    <property type="project" value="UniProtKB-ARBA"/>
</dbReference>